<dbReference type="OrthoDB" id="407298at2759"/>
<dbReference type="GeneID" id="66075405"/>
<organism evidence="1 2">
    <name type="scientific">Marasmius oreades</name>
    <name type="common">fairy-ring Marasmius</name>
    <dbReference type="NCBI Taxonomy" id="181124"/>
    <lineage>
        <taxon>Eukaryota</taxon>
        <taxon>Fungi</taxon>
        <taxon>Dikarya</taxon>
        <taxon>Basidiomycota</taxon>
        <taxon>Agaricomycotina</taxon>
        <taxon>Agaricomycetes</taxon>
        <taxon>Agaricomycetidae</taxon>
        <taxon>Agaricales</taxon>
        <taxon>Marasmiineae</taxon>
        <taxon>Marasmiaceae</taxon>
        <taxon>Marasmius</taxon>
    </lineage>
</organism>
<sequence length="243" mass="26923">MMRNQPEPRRASWKDRTMFSSVLSRRNSSWCRNTNAKPFFSKMFKALSVLSLVVAGVVNAGLVPRPLAYSVAPIADIASIQSSNADSRMFYQKSDGSIWQICVSGHWVNGRTTCDSQIVPRTEALLNTPLTAVASPDLTEWHLFFLSPTNTLSEYIFQQSAISTTNPSGIRGGTSCTDCITPEQFVVLSTRNRALSAMYQIDNDEPKLRVWFVSAGQPNTVMEAGKQGNQRWTNVSLPDLGVH</sequence>
<proteinExistence type="predicted"/>
<evidence type="ECO:0000313" key="2">
    <source>
        <dbReference type="Proteomes" id="UP001049176"/>
    </source>
</evidence>
<protein>
    <submittedName>
        <fullName evidence="1">Uncharacterized protein</fullName>
    </submittedName>
</protein>
<name>A0A9P7UVP4_9AGAR</name>
<dbReference type="RefSeq" id="XP_043012070.1">
    <property type="nucleotide sequence ID" value="XM_043150979.1"/>
</dbReference>
<comment type="caution">
    <text evidence="1">The sequence shown here is derived from an EMBL/GenBank/DDBJ whole genome shotgun (WGS) entry which is preliminary data.</text>
</comment>
<dbReference type="AlphaFoldDB" id="A0A9P7UVP4"/>
<keyword evidence="2" id="KW-1185">Reference proteome</keyword>
<reference evidence="1" key="1">
    <citation type="journal article" date="2021" name="Genome Biol. Evol.">
        <title>The assembled and annotated genome of the fairy-ring fungus Marasmius oreades.</title>
        <authorList>
            <person name="Hiltunen M."/>
            <person name="Ament-Velasquez S.L."/>
            <person name="Johannesson H."/>
        </authorList>
    </citation>
    <scope>NUCLEOTIDE SEQUENCE</scope>
    <source>
        <strain evidence="1">03SP1</strain>
    </source>
</reference>
<dbReference type="SUPFAM" id="SSF89372">
    <property type="entry name" value="Fucose-specific lectin"/>
    <property type="match status" value="1"/>
</dbReference>
<dbReference type="EMBL" id="CM032183">
    <property type="protein sequence ID" value="KAG7095600.1"/>
    <property type="molecule type" value="Genomic_DNA"/>
</dbReference>
<dbReference type="Proteomes" id="UP001049176">
    <property type="component" value="Chromosome 3"/>
</dbReference>
<evidence type="ECO:0000313" key="1">
    <source>
        <dbReference type="EMBL" id="KAG7095600.1"/>
    </source>
</evidence>
<gene>
    <name evidence="1" type="ORF">E1B28_006329</name>
</gene>
<dbReference type="Gene3D" id="2.120.10.70">
    <property type="entry name" value="Fucose-specific lectin"/>
    <property type="match status" value="1"/>
</dbReference>
<accession>A0A9P7UVP4</accession>